<keyword evidence="8 9" id="KW-0472">Membrane</keyword>
<dbReference type="GO" id="GO:0055085">
    <property type="term" value="P:transmembrane transport"/>
    <property type="evidence" value="ECO:0007669"/>
    <property type="project" value="InterPro"/>
</dbReference>
<dbReference type="PANTHER" id="PTHR30578">
    <property type="entry name" value="ELECTRON TRANSPORT COMPLEX PROTEIN RNFD"/>
    <property type="match status" value="1"/>
</dbReference>
<evidence type="ECO:0000256" key="9">
    <source>
        <dbReference type="SAM" id="Phobius"/>
    </source>
</evidence>
<evidence type="ECO:0000256" key="4">
    <source>
        <dbReference type="ARBA" id="ARBA00022643"/>
    </source>
</evidence>
<feature type="transmembrane region" description="Helical" evidence="9">
    <location>
        <begin position="116"/>
        <end position="135"/>
    </location>
</feature>
<dbReference type="PANTHER" id="PTHR30578:SF0">
    <property type="entry name" value="ION-TRANSLOCATING OXIDOREDUCTASE COMPLEX SUBUNIT D"/>
    <property type="match status" value="1"/>
</dbReference>
<feature type="transmembrane region" description="Helical" evidence="9">
    <location>
        <begin position="64"/>
        <end position="80"/>
    </location>
</feature>
<feature type="transmembrane region" description="Helical" evidence="9">
    <location>
        <begin position="243"/>
        <end position="266"/>
    </location>
</feature>
<keyword evidence="3" id="KW-0285">Flavoprotein</keyword>
<protein>
    <submittedName>
        <fullName evidence="10">Electron transport complex protein RnfD</fullName>
    </submittedName>
</protein>
<dbReference type="Proteomes" id="UP000320390">
    <property type="component" value="Chromosome"/>
</dbReference>
<sequence length="287" mass="30984">MKSFLARVLPTPKHAITALITTILVVGEWRFGIVGGFEKILLTLGACVLFEEVLSRFVLGRRPVSLQGAYISGVSLTILIRPQDGLIWPFVAGAFLTIASKYVLRYRSRHLWNPSNIGIAALVLLAPAKIAILSHEFGNDIAGNAVIWGLGLLVATRARVLHISVTYAISFAVLAFLRSAWTGTPVLAELAPLTGPMYQLMAFFMLTDPRTTVGTRRGRIVVVALIALVEALIRLGNDLDVPYALLFAPAPPILALAIVGPLALALDLRRREPRPSGLDRSPSPALS</sequence>
<reference evidence="10 11" key="1">
    <citation type="submission" date="2019-02" db="EMBL/GenBank/DDBJ databases">
        <title>Deep-cultivation of Planctomycetes and their phenomic and genomic characterization uncovers novel biology.</title>
        <authorList>
            <person name="Wiegand S."/>
            <person name="Jogler M."/>
            <person name="Boedeker C."/>
            <person name="Pinto D."/>
            <person name="Vollmers J."/>
            <person name="Rivas-Marin E."/>
            <person name="Kohn T."/>
            <person name="Peeters S.H."/>
            <person name="Heuer A."/>
            <person name="Rast P."/>
            <person name="Oberbeckmann S."/>
            <person name="Bunk B."/>
            <person name="Jeske O."/>
            <person name="Meyerdierks A."/>
            <person name="Storesund J.E."/>
            <person name="Kallscheuer N."/>
            <person name="Luecker S."/>
            <person name="Lage O.M."/>
            <person name="Pohl T."/>
            <person name="Merkel B.J."/>
            <person name="Hornburger P."/>
            <person name="Mueller R.-W."/>
            <person name="Bruemmer F."/>
            <person name="Labrenz M."/>
            <person name="Spormann A.M."/>
            <person name="Op den Camp H."/>
            <person name="Overmann J."/>
            <person name="Amann R."/>
            <person name="Jetten M.S.M."/>
            <person name="Mascher T."/>
            <person name="Medema M.H."/>
            <person name="Devos D.P."/>
            <person name="Kaster A.-K."/>
            <person name="Ovreas L."/>
            <person name="Rohde M."/>
            <person name="Galperin M.Y."/>
            <person name="Jogler C."/>
        </authorList>
    </citation>
    <scope>NUCLEOTIDE SEQUENCE [LARGE SCALE GENOMIC DNA]</scope>
    <source>
        <strain evidence="10 11">Poly30</strain>
    </source>
</reference>
<keyword evidence="6" id="KW-1278">Translocase</keyword>
<evidence type="ECO:0000256" key="2">
    <source>
        <dbReference type="ARBA" id="ARBA00022553"/>
    </source>
</evidence>
<evidence type="ECO:0000256" key="1">
    <source>
        <dbReference type="ARBA" id="ARBA00022448"/>
    </source>
</evidence>
<dbReference type="EMBL" id="CP036434">
    <property type="protein sequence ID" value="QDV04643.1"/>
    <property type="molecule type" value="Genomic_DNA"/>
</dbReference>
<evidence type="ECO:0000313" key="10">
    <source>
        <dbReference type="EMBL" id="QDV04643.1"/>
    </source>
</evidence>
<evidence type="ECO:0000256" key="6">
    <source>
        <dbReference type="ARBA" id="ARBA00022967"/>
    </source>
</evidence>
<evidence type="ECO:0000256" key="8">
    <source>
        <dbReference type="ARBA" id="ARBA00023136"/>
    </source>
</evidence>
<name>A0A518EKM6_9BACT</name>
<organism evidence="10 11">
    <name type="scientific">Saltatorellus ferox</name>
    <dbReference type="NCBI Taxonomy" id="2528018"/>
    <lineage>
        <taxon>Bacteria</taxon>
        <taxon>Pseudomonadati</taxon>
        <taxon>Planctomycetota</taxon>
        <taxon>Planctomycetia</taxon>
        <taxon>Planctomycetia incertae sedis</taxon>
        <taxon>Saltatorellus</taxon>
    </lineage>
</organism>
<dbReference type="GO" id="GO:0005886">
    <property type="term" value="C:plasma membrane"/>
    <property type="evidence" value="ECO:0007669"/>
    <property type="project" value="TreeGrafter"/>
</dbReference>
<keyword evidence="4" id="KW-0288">FMN</keyword>
<evidence type="ECO:0000256" key="7">
    <source>
        <dbReference type="ARBA" id="ARBA00022989"/>
    </source>
</evidence>
<evidence type="ECO:0000256" key="3">
    <source>
        <dbReference type="ARBA" id="ARBA00022630"/>
    </source>
</evidence>
<feature type="transmembrane region" description="Helical" evidence="9">
    <location>
        <begin position="165"/>
        <end position="181"/>
    </location>
</feature>
<dbReference type="InterPro" id="IPR004338">
    <property type="entry name" value="NqrB/RnfD"/>
</dbReference>
<dbReference type="AlphaFoldDB" id="A0A518EKM6"/>
<dbReference type="Pfam" id="PF03116">
    <property type="entry name" value="NQR2_RnfD_RnfE"/>
    <property type="match status" value="1"/>
</dbReference>
<keyword evidence="2" id="KW-0597">Phosphoprotein</keyword>
<proteinExistence type="predicted"/>
<keyword evidence="7 9" id="KW-1133">Transmembrane helix</keyword>
<accession>A0A518EKM6</accession>
<keyword evidence="11" id="KW-1185">Reference proteome</keyword>
<keyword evidence="5 9" id="KW-0812">Transmembrane</keyword>
<evidence type="ECO:0000313" key="11">
    <source>
        <dbReference type="Proteomes" id="UP000320390"/>
    </source>
</evidence>
<keyword evidence="1" id="KW-0813">Transport</keyword>
<evidence type="ECO:0000256" key="5">
    <source>
        <dbReference type="ARBA" id="ARBA00022692"/>
    </source>
</evidence>
<feature type="transmembrane region" description="Helical" evidence="9">
    <location>
        <begin position="141"/>
        <end position="158"/>
    </location>
</feature>
<feature type="transmembrane region" description="Helical" evidence="9">
    <location>
        <begin position="86"/>
        <end position="104"/>
    </location>
</feature>
<gene>
    <name evidence="10" type="ORF">Poly30_01340</name>
</gene>